<gene>
    <name evidence="1" type="ORF">JS278_00935</name>
</gene>
<dbReference type="KEGG" id="acij:JS278_00935"/>
<dbReference type="OrthoDB" id="2363925at2"/>
<reference evidence="1 2" key="1">
    <citation type="submission" date="2017-12" db="EMBL/GenBank/DDBJ databases">
        <title>The whole genome sequence of the Acidipropionibacterium virtanenii sp. nov. type strain JS278.</title>
        <authorList>
            <person name="Laine P."/>
            <person name="Deptula P."/>
            <person name="Varmanen P."/>
            <person name="Auvinen P."/>
        </authorList>
    </citation>
    <scope>NUCLEOTIDE SEQUENCE [LARGE SCALE GENOMIC DNA]</scope>
    <source>
        <strain evidence="1 2">JS278</strain>
    </source>
</reference>
<dbReference type="AlphaFoldDB" id="A0A344US70"/>
<dbReference type="Gene3D" id="1.20.120.450">
    <property type="entry name" value="dinb family like domain"/>
    <property type="match status" value="1"/>
</dbReference>
<dbReference type="Proteomes" id="UP000251995">
    <property type="component" value="Chromosome"/>
</dbReference>
<dbReference type="EMBL" id="CP025198">
    <property type="protein sequence ID" value="AXE38118.1"/>
    <property type="molecule type" value="Genomic_DNA"/>
</dbReference>
<proteinExistence type="predicted"/>
<dbReference type="SUPFAM" id="SSF109854">
    <property type="entry name" value="DinB/YfiT-like putative metalloenzymes"/>
    <property type="match status" value="1"/>
</dbReference>
<evidence type="ECO:0008006" key="3">
    <source>
        <dbReference type="Google" id="ProtNLM"/>
    </source>
</evidence>
<dbReference type="InterPro" id="IPR034660">
    <property type="entry name" value="DinB/YfiT-like"/>
</dbReference>
<dbReference type="InterPro" id="IPR007061">
    <property type="entry name" value="MST-like"/>
</dbReference>
<organism evidence="1 2">
    <name type="scientific">Acidipropionibacterium virtanenii</name>
    <dbReference type="NCBI Taxonomy" id="2057246"/>
    <lineage>
        <taxon>Bacteria</taxon>
        <taxon>Bacillati</taxon>
        <taxon>Actinomycetota</taxon>
        <taxon>Actinomycetes</taxon>
        <taxon>Propionibacteriales</taxon>
        <taxon>Propionibacteriaceae</taxon>
        <taxon>Acidipropionibacterium</taxon>
    </lineage>
</organism>
<name>A0A344US70_9ACTN</name>
<evidence type="ECO:0000313" key="1">
    <source>
        <dbReference type="EMBL" id="AXE38118.1"/>
    </source>
</evidence>
<accession>A0A344US70</accession>
<dbReference type="RefSeq" id="WP_114044180.1">
    <property type="nucleotide sequence ID" value="NZ_CP025198.1"/>
</dbReference>
<keyword evidence="2" id="KW-1185">Reference proteome</keyword>
<dbReference type="Pfam" id="PF04978">
    <property type="entry name" value="MST"/>
    <property type="match status" value="1"/>
</dbReference>
<protein>
    <recommendedName>
        <fullName evidence="3">DinB-like domain-containing protein</fullName>
    </recommendedName>
</protein>
<evidence type="ECO:0000313" key="2">
    <source>
        <dbReference type="Proteomes" id="UP000251995"/>
    </source>
</evidence>
<sequence>MSDATVILHDLVGRIRDEAASVCDGLAEEHARYQVNPGTNTICWLLWHTAREIDSQIHQALGGPQLWDEWADRLGLSLPPARLGSGATGYGQNPDDVIYVVAPVDDLLEYLTETCDETDALIDGLGVDDLGRIIDAAWNPPVTLSVRLVSILADALQHIGQAALVRGVAERATAE</sequence>